<dbReference type="Proteomes" id="UP000829447">
    <property type="component" value="Linkage Group LG16"/>
</dbReference>
<accession>A0ACC5X8I1</accession>
<organism evidence="1 2">
    <name type="scientific">Pangasianodon gigas</name>
    <name type="common">Mekong giant catfish</name>
    <name type="synonym">Pangasius gigas</name>
    <dbReference type="NCBI Taxonomy" id="30993"/>
    <lineage>
        <taxon>Eukaryota</taxon>
        <taxon>Metazoa</taxon>
        <taxon>Chordata</taxon>
        <taxon>Craniata</taxon>
        <taxon>Vertebrata</taxon>
        <taxon>Euteleostomi</taxon>
        <taxon>Actinopterygii</taxon>
        <taxon>Neopterygii</taxon>
        <taxon>Teleostei</taxon>
        <taxon>Ostariophysi</taxon>
        <taxon>Siluriformes</taxon>
        <taxon>Pangasiidae</taxon>
        <taxon>Pangasianodon</taxon>
    </lineage>
</organism>
<keyword evidence="2" id="KW-1185">Reference proteome</keyword>
<comment type="caution">
    <text evidence="1">The sequence shown here is derived from an EMBL/GenBank/DDBJ whole genome shotgun (WGS) entry which is preliminary data.</text>
</comment>
<evidence type="ECO:0000313" key="2">
    <source>
        <dbReference type="Proteomes" id="UP000829447"/>
    </source>
</evidence>
<dbReference type="EMBL" id="CM040469">
    <property type="protein sequence ID" value="MCI4387653.1"/>
    <property type="molecule type" value="Genomic_DNA"/>
</dbReference>
<proteinExistence type="predicted"/>
<protein>
    <submittedName>
        <fullName evidence="1">Uncharacterized protein</fullName>
    </submittedName>
</protein>
<reference evidence="1 2" key="1">
    <citation type="journal article" date="2022" name="bioRxiv">
        <title>An ancient truncated duplication of the anti-Mullerian hormone receptor type 2 gene is a potential conserved master sex determinant in the Pangasiidae catfish family.</title>
        <authorList>
            <person name="Wen M."/>
            <person name="Pan Q."/>
            <person name="Jouanno E."/>
            <person name="Montfort J."/>
            <person name="Zahm M."/>
            <person name="Cabau C."/>
            <person name="Klopp C."/>
            <person name="Iampietro C."/>
            <person name="Roques C."/>
            <person name="Bouchez O."/>
            <person name="Castinel A."/>
            <person name="Donnadieu C."/>
            <person name="Parrinello H."/>
            <person name="Poncet C."/>
            <person name="Belmonte E."/>
            <person name="Gautier V."/>
            <person name="Avarre J.-C."/>
            <person name="Dugue R."/>
            <person name="Gustiano R."/>
            <person name="Ha T.T.T."/>
            <person name="Campet M."/>
            <person name="Sriphairoj K."/>
            <person name="Ribolli J."/>
            <person name="de Almeida F.L."/>
            <person name="Desvignes T."/>
            <person name="Postlethwait J.H."/>
            <person name="Bucao C.F."/>
            <person name="Robinson-Rechavi M."/>
            <person name="Bobe J."/>
            <person name="Herpin A."/>
            <person name="Guiguen Y."/>
        </authorList>
    </citation>
    <scope>NUCLEOTIDE SEQUENCE [LARGE SCALE GENOMIC DNA]</scope>
    <source>
        <strain evidence="1">YG-Dec2019</strain>
    </source>
</reference>
<name>A0ACC5X8I1_PANGG</name>
<evidence type="ECO:0000313" key="1">
    <source>
        <dbReference type="EMBL" id="MCI4387653.1"/>
    </source>
</evidence>
<gene>
    <name evidence="1" type="ORF">PGIGA_G00076870</name>
</gene>
<sequence length="97" mass="11498">MSAVGKEHDMVCEKAVALITDLCMHESPLLEHKTCEEFLFLITNQDYSLNQPGKWKETQEPRHNENLRNSTQSVTRAQEQTRDPFYHPKSIYLDYRW</sequence>